<evidence type="ECO:0000256" key="1">
    <source>
        <dbReference type="ARBA" id="ARBA00004651"/>
    </source>
</evidence>
<protein>
    <recommendedName>
        <fullName evidence="10">Phosphate transport system permease protein</fullName>
    </recommendedName>
</protein>
<dbReference type="Proteomes" id="UP001434337">
    <property type="component" value="Chromosome"/>
</dbReference>
<gene>
    <name evidence="12" type="primary">pstC</name>
    <name evidence="12" type="ORF">PCC79_02480</name>
</gene>
<comment type="subcellular location">
    <subcellularLocation>
        <location evidence="1 9">Cell membrane</location>
        <topology evidence="1 9">Multi-pass membrane protein</topology>
    </subcellularLocation>
</comment>
<comment type="similarity">
    <text evidence="2 10">Belongs to the binding-protein-dependent transport system permease family. CysTW subfamily.</text>
</comment>
<keyword evidence="3 9" id="KW-0813">Transport</keyword>
<organism evidence="12 13">
    <name type="scientific">Propioniciclava soli</name>
    <dbReference type="NCBI Taxonomy" id="2775081"/>
    <lineage>
        <taxon>Bacteria</taxon>
        <taxon>Bacillati</taxon>
        <taxon>Actinomycetota</taxon>
        <taxon>Actinomycetes</taxon>
        <taxon>Propionibacteriales</taxon>
        <taxon>Propionibacteriaceae</taxon>
        <taxon>Propioniciclava</taxon>
    </lineage>
</organism>
<keyword evidence="13" id="KW-1185">Reference proteome</keyword>
<evidence type="ECO:0000256" key="10">
    <source>
        <dbReference type="RuleBase" id="RU363054"/>
    </source>
</evidence>
<dbReference type="CDD" id="cd06261">
    <property type="entry name" value="TM_PBP2"/>
    <property type="match status" value="1"/>
</dbReference>
<feature type="transmembrane region" description="Helical" evidence="9">
    <location>
        <begin position="291"/>
        <end position="313"/>
    </location>
</feature>
<keyword evidence="4 10" id="KW-1003">Cell membrane</keyword>
<dbReference type="NCBIfam" id="TIGR02138">
    <property type="entry name" value="phosphate_pstC"/>
    <property type="match status" value="1"/>
</dbReference>
<feature type="transmembrane region" description="Helical" evidence="9">
    <location>
        <begin position="173"/>
        <end position="197"/>
    </location>
</feature>
<evidence type="ECO:0000256" key="3">
    <source>
        <dbReference type="ARBA" id="ARBA00022448"/>
    </source>
</evidence>
<dbReference type="SUPFAM" id="SSF161098">
    <property type="entry name" value="MetI-like"/>
    <property type="match status" value="1"/>
</dbReference>
<feature type="domain" description="ABC transmembrane type-1" evidence="11">
    <location>
        <begin position="82"/>
        <end position="309"/>
    </location>
</feature>
<reference evidence="12 13" key="1">
    <citation type="journal article" date="2023" name="Environ Microbiome">
        <title>A coral-associated actinobacterium mitigates coral bleaching under heat stress.</title>
        <authorList>
            <person name="Li J."/>
            <person name="Zou Y."/>
            <person name="Li Q."/>
            <person name="Zhang J."/>
            <person name="Bourne D.G."/>
            <person name="Lyu Y."/>
            <person name="Liu C."/>
            <person name="Zhang S."/>
        </authorList>
    </citation>
    <scope>NUCLEOTIDE SEQUENCE [LARGE SCALE GENOMIC DNA]</scope>
    <source>
        <strain evidence="12 13">SCSIO 13291</strain>
    </source>
</reference>
<evidence type="ECO:0000259" key="11">
    <source>
        <dbReference type="PROSITE" id="PS50928"/>
    </source>
</evidence>
<sequence length="323" mass="34047">MSSTAPAAESSAASAGLVPTKPRIGDRVFQGLSTGSGIAILVILALVAAFLVLRAFPALTTDPATLAAQGYGEFWSWVLPLAFGTVWAAIGALVLAVPVAIGIALFISHYAPRRLAQGLGYTIDLLAAVPSVVFGLWGIFVLAPALIPLHVWLTTYVGWFPLFSGQPSGTGRTIFTTSIVLAVMILPIITSLCREVFLQAPNLHEEAALALGATRWEMIRMAVLPFARAGIVSAIMLGLGRALGETMAVALVLSGQNRVDFQVLTAENPNTIAANIALSFPEAYGLRINQLIASGLVLFVITLAVNMLARWIVARRAQYSGAN</sequence>
<feature type="transmembrane region" description="Helical" evidence="9">
    <location>
        <begin position="37"/>
        <end position="57"/>
    </location>
</feature>
<keyword evidence="8 9" id="KW-0472">Membrane</keyword>
<evidence type="ECO:0000313" key="13">
    <source>
        <dbReference type="Proteomes" id="UP001434337"/>
    </source>
</evidence>
<evidence type="ECO:0000256" key="2">
    <source>
        <dbReference type="ARBA" id="ARBA00007069"/>
    </source>
</evidence>
<keyword evidence="6 9" id="KW-0812">Transmembrane</keyword>
<name>A0ABZ3CBF1_9ACTN</name>
<dbReference type="Pfam" id="PF00528">
    <property type="entry name" value="BPD_transp_1"/>
    <property type="match status" value="1"/>
</dbReference>
<evidence type="ECO:0000313" key="12">
    <source>
        <dbReference type="EMBL" id="WZW99092.1"/>
    </source>
</evidence>
<dbReference type="PANTHER" id="PTHR30425:SF1">
    <property type="entry name" value="PHOSPHATE TRANSPORT SYSTEM PERMEASE PROTEIN PSTC"/>
    <property type="match status" value="1"/>
</dbReference>
<dbReference type="InterPro" id="IPR035906">
    <property type="entry name" value="MetI-like_sf"/>
</dbReference>
<keyword evidence="5 10" id="KW-0592">Phosphate transport</keyword>
<proteinExistence type="inferred from homology"/>
<keyword evidence="7 9" id="KW-1133">Transmembrane helix</keyword>
<accession>A0ABZ3CBF1</accession>
<dbReference type="PANTHER" id="PTHR30425">
    <property type="entry name" value="PHOSPHATE TRANSPORT SYSTEM PERMEASE PROTEIN PST"/>
    <property type="match status" value="1"/>
</dbReference>
<evidence type="ECO:0000256" key="6">
    <source>
        <dbReference type="ARBA" id="ARBA00022692"/>
    </source>
</evidence>
<dbReference type="EMBL" id="CP115965">
    <property type="protein sequence ID" value="WZW99092.1"/>
    <property type="molecule type" value="Genomic_DNA"/>
</dbReference>
<feature type="transmembrane region" description="Helical" evidence="9">
    <location>
        <begin position="218"/>
        <end position="239"/>
    </location>
</feature>
<feature type="transmembrane region" description="Helical" evidence="9">
    <location>
        <begin position="77"/>
        <end position="107"/>
    </location>
</feature>
<evidence type="ECO:0000256" key="9">
    <source>
        <dbReference type="RuleBase" id="RU363032"/>
    </source>
</evidence>
<evidence type="ECO:0000256" key="8">
    <source>
        <dbReference type="ARBA" id="ARBA00023136"/>
    </source>
</evidence>
<dbReference type="InterPro" id="IPR000515">
    <property type="entry name" value="MetI-like"/>
</dbReference>
<evidence type="ECO:0000256" key="4">
    <source>
        <dbReference type="ARBA" id="ARBA00022475"/>
    </source>
</evidence>
<dbReference type="InterPro" id="IPR051124">
    <property type="entry name" value="Phosphate_Transport_Permease"/>
</dbReference>
<dbReference type="RefSeq" id="WP_232549166.1">
    <property type="nucleotide sequence ID" value="NZ_CP115965.1"/>
</dbReference>
<evidence type="ECO:0000256" key="5">
    <source>
        <dbReference type="ARBA" id="ARBA00022592"/>
    </source>
</evidence>
<feature type="transmembrane region" description="Helical" evidence="9">
    <location>
        <begin position="128"/>
        <end position="153"/>
    </location>
</feature>
<dbReference type="PROSITE" id="PS50928">
    <property type="entry name" value="ABC_TM1"/>
    <property type="match status" value="1"/>
</dbReference>
<dbReference type="InterPro" id="IPR011864">
    <property type="entry name" value="Phosphate_PstC"/>
</dbReference>
<dbReference type="Gene3D" id="1.10.3720.10">
    <property type="entry name" value="MetI-like"/>
    <property type="match status" value="1"/>
</dbReference>
<comment type="function">
    <text evidence="10">Part of the binding-protein-dependent transport system for phosphate; probably responsible for the translocation of the substrate across the membrane.</text>
</comment>
<evidence type="ECO:0000256" key="7">
    <source>
        <dbReference type="ARBA" id="ARBA00022989"/>
    </source>
</evidence>